<evidence type="ECO:0000313" key="8">
    <source>
        <dbReference type="EMBL" id="PJJ53751.1"/>
    </source>
</evidence>
<feature type="region of interest" description="Disordered" evidence="6">
    <location>
        <begin position="668"/>
        <end position="690"/>
    </location>
</feature>
<evidence type="ECO:0000256" key="1">
    <source>
        <dbReference type="ARBA" id="ARBA00022741"/>
    </source>
</evidence>
<dbReference type="OrthoDB" id="9787585at2"/>
<proteinExistence type="predicted"/>
<dbReference type="PROSITE" id="PS51198">
    <property type="entry name" value="UVRD_HELICASE_ATP_BIND"/>
    <property type="match status" value="1"/>
</dbReference>
<gene>
    <name evidence="8" type="ORF">CLV56_3245</name>
</gene>
<feature type="domain" description="UvrD-like helicase ATP-binding" evidence="7">
    <location>
        <begin position="171"/>
        <end position="518"/>
    </location>
</feature>
<dbReference type="InterPro" id="IPR027417">
    <property type="entry name" value="P-loop_NTPase"/>
</dbReference>
<dbReference type="SUPFAM" id="SSF52540">
    <property type="entry name" value="P-loop containing nucleoside triphosphate hydrolases"/>
    <property type="match status" value="1"/>
</dbReference>
<dbReference type="Proteomes" id="UP000230842">
    <property type="component" value="Unassembled WGS sequence"/>
</dbReference>
<name>A0A2M9B718_9ACTN</name>
<keyword evidence="9" id="KW-1185">Reference proteome</keyword>
<dbReference type="Gene3D" id="3.40.50.300">
    <property type="entry name" value="P-loop containing nucleotide triphosphate hydrolases"/>
    <property type="match status" value="2"/>
</dbReference>
<dbReference type="GO" id="GO:0016787">
    <property type="term" value="F:hydrolase activity"/>
    <property type="evidence" value="ECO:0007669"/>
    <property type="project" value="UniProtKB-UniRule"/>
</dbReference>
<dbReference type="GO" id="GO:0043138">
    <property type="term" value="F:3'-5' DNA helicase activity"/>
    <property type="evidence" value="ECO:0007669"/>
    <property type="project" value="TreeGrafter"/>
</dbReference>
<evidence type="ECO:0000256" key="5">
    <source>
        <dbReference type="PROSITE-ProRule" id="PRU00560"/>
    </source>
</evidence>
<evidence type="ECO:0000256" key="3">
    <source>
        <dbReference type="ARBA" id="ARBA00022806"/>
    </source>
</evidence>
<feature type="binding site" evidence="5">
    <location>
        <begin position="192"/>
        <end position="199"/>
    </location>
    <ligand>
        <name>ATP</name>
        <dbReference type="ChEBI" id="CHEBI:30616"/>
    </ligand>
</feature>
<comment type="caution">
    <text evidence="8">The sequence shown here is derived from an EMBL/GenBank/DDBJ whole genome shotgun (WGS) entry which is preliminary data.</text>
</comment>
<keyword evidence="2 5" id="KW-0378">Hydrolase</keyword>
<dbReference type="PANTHER" id="PTHR11070">
    <property type="entry name" value="UVRD / RECB / PCRA DNA HELICASE FAMILY MEMBER"/>
    <property type="match status" value="1"/>
</dbReference>
<dbReference type="EMBL" id="PGEZ01000002">
    <property type="protein sequence ID" value="PJJ53751.1"/>
    <property type="molecule type" value="Genomic_DNA"/>
</dbReference>
<keyword evidence="4 5" id="KW-0067">ATP-binding</keyword>
<keyword evidence="3 5" id="KW-0347">Helicase</keyword>
<accession>A0A2M9B718</accession>
<reference evidence="8 9" key="1">
    <citation type="submission" date="2017-11" db="EMBL/GenBank/DDBJ databases">
        <title>Genomic Encyclopedia of Archaeal and Bacterial Type Strains, Phase II (KMG-II): From Individual Species to Whole Genera.</title>
        <authorList>
            <person name="Goeker M."/>
        </authorList>
    </citation>
    <scope>NUCLEOTIDE SEQUENCE [LARGE SCALE GENOMIC DNA]</scope>
    <source>
        <strain evidence="8 9">DSM 27763</strain>
    </source>
</reference>
<evidence type="ECO:0000313" key="9">
    <source>
        <dbReference type="Proteomes" id="UP000230842"/>
    </source>
</evidence>
<dbReference type="Pfam" id="PF13538">
    <property type="entry name" value="UvrD_C_2"/>
    <property type="match status" value="1"/>
</dbReference>
<dbReference type="InterPro" id="IPR014016">
    <property type="entry name" value="UvrD-like_ATP-bd"/>
</dbReference>
<evidence type="ECO:0000256" key="2">
    <source>
        <dbReference type="ARBA" id="ARBA00022801"/>
    </source>
</evidence>
<dbReference type="GO" id="GO:0003677">
    <property type="term" value="F:DNA binding"/>
    <property type="evidence" value="ECO:0007669"/>
    <property type="project" value="InterPro"/>
</dbReference>
<evidence type="ECO:0000256" key="4">
    <source>
        <dbReference type="ARBA" id="ARBA00022840"/>
    </source>
</evidence>
<evidence type="ECO:0000256" key="6">
    <source>
        <dbReference type="SAM" id="MobiDB-lite"/>
    </source>
</evidence>
<sequence length="733" mass="79673">MDSAHAELEAEQEYVTRAYSLLDKGLADAEVAIQNHGGLDRLTARAMKRAREILQQSRGTGQLVAGRIDTSDSSLYVGRRRVYDENRDLVLIGWHAPAAIPFYEATADDPGDLLLKRVFQEENGTVHRIVDEIVRSSAHAIATGGSGSISDALLQELERSRDGAMREVVATIQAEQFRIIRADRERLVVVQGGPGTGKTVVGLHRAAWLAFNYEELRNEGILVVAPSRAFLSYAAGVLPSLEVTDIDQVEIGSLYPGEARERAIEPVEAARVKGSAAMSEVLGRALERRIGRIEDDLVLTLGIDRIVVPADTLSAIVADVRSRSLPHNEAREVLRNQLAARAYELHEASQRDARRPVRTTAAMIRRLSAFTNALDRLWPTYTPEEFLRTLYGTQTWLVDAAAGVLTVDERAQLYRRPAESIAAEPWTRADIHVLDEVSHLLDGTIARYGHVVVDEAQDLSPMAARALARRCPSGSMTVLGDLAQATGPWVRDRWEELTEHLTADDAFVADLTVGYRVPSEVINLAGRQLDLISPDLTVPASVRTTGVQPTVELVERDALETALELGTNLAEAGRKTAVIVADHAYEAAAGLSAGVAGDGRDGDFSAPLTLLPVSGCKGLEFDVVVLVEPGEIVGESTQGHRLLYVAMTRCTQQLYVVHRDRLPAGLAHLDGGAPSSEGGSVTTTRESDELDGIERASRVADLIAELSEEDLILVEALVQRLTTTRDLPDGESR</sequence>
<dbReference type="InterPro" id="IPR000212">
    <property type="entry name" value="DNA_helicase_UvrD/REP"/>
</dbReference>
<dbReference type="GO" id="GO:0000725">
    <property type="term" value="P:recombinational repair"/>
    <property type="evidence" value="ECO:0007669"/>
    <property type="project" value="TreeGrafter"/>
</dbReference>
<dbReference type="GO" id="GO:0005829">
    <property type="term" value="C:cytosol"/>
    <property type="evidence" value="ECO:0007669"/>
    <property type="project" value="TreeGrafter"/>
</dbReference>
<dbReference type="AlphaFoldDB" id="A0A2M9B718"/>
<keyword evidence="1 5" id="KW-0547">Nucleotide-binding</keyword>
<dbReference type="RefSeq" id="WP_100415275.1">
    <property type="nucleotide sequence ID" value="NZ_PGEZ01000002.1"/>
</dbReference>
<dbReference type="PANTHER" id="PTHR11070:SF45">
    <property type="entry name" value="DNA 3'-5' HELICASE"/>
    <property type="match status" value="1"/>
</dbReference>
<organism evidence="8 9">
    <name type="scientific">Mumia flava</name>
    <dbReference type="NCBI Taxonomy" id="1348852"/>
    <lineage>
        <taxon>Bacteria</taxon>
        <taxon>Bacillati</taxon>
        <taxon>Actinomycetota</taxon>
        <taxon>Actinomycetes</taxon>
        <taxon>Propionibacteriales</taxon>
        <taxon>Nocardioidaceae</taxon>
        <taxon>Mumia</taxon>
    </lineage>
</organism>
<dbReference type="InterPro" id="IPR027785">
    <property type="entry name" value="UvrD-like_helicase_C"/>
</dbReference>
<dbReference type="GO" id="GO:0005524">
    <property type="term" value="F:ATP binding"/>
    <property type="evidence" value="ECO:0007669"/>
    <property type="project" value="UniProtKB-UniRule"/>
</dbReference>
<evidence type="ECO:0000259" key="7">
    <source>
        <dbReference type="PROSITE" id="PS51198"/>
    </source>
</evidence>
<protein>
    <submittedName>
        <fullName evidence="8">DNA helicase IV</fullName>
    </submittedName>
</protein>